<protein>
    <submittedName>
        <fullName evidence="2">Uncharacterized protein</fullName>
    </submittedName>
</protein>
<evidence type="ECO:0000256" key="1">
    <source>
        <dbReference type="SAM" id="MobiDB-lite"/>
    </source>
</evidence>
<dbReference type="InterPro" id="IPR026337">
    <property type="entry name" value="AKG_HExxH"/>
</dbReference>
<evidence type="ECO:0000313" key="2">
    <source>
        <dbReference type="EMBL" id="CAB4035494.1"/>
    </source>
</evidence>
<dbReference type="EMBL" id="CACRXK020021106">
    <property type="protein sequence ID" value="CAB4035494.1"/>
    <property type="molecule type" value="Genomic_DNA"/>
</dbReference>
<proteinExistence type="predicted"/>
<dbReference type="NCBIfam" id="TIGR04267">
    <property type="entry name" value="mod_HExxH"/>
    <property type="match status" value="1"/>
</dbReference>
<sequence>MRVQDKPNENDNAWLMRVQDKPNENDNAWLMRVQDKPNENDNAWLMRVQDKPNENDNAWLMRVQDKPNENDNAWLMRVQDKPNENDNAWLMRVQDKPNENDNAWLMRVQDKPNENDNAWLMRVQDKPNENDNAWLMRVQDKPNENDNAWLMRVQDKPNENDNAWLMRVQDKPNENDNAWLMRVQDKPNENDNAWLMRVQDKPNENDNAWLMRVQDKPNENDNAWLMRVQDKPNENDNAWLMRVQDKPNKNGNACSKKRNNNAGVQNEQNKSLKLSFLDITGVIDNAINVCCASNARSHQTVTKLHYSKDVSWLSSGESTPEKLEKKNSSNFSGDVLSSGSHDYVLRDFWSFRYSVNKEHQMFAIYALGGDCTKIRNTKTEFYNKLKQVQGLDIPFRENEIILSFRDVKVVEAMYRAGLLVNPKHFILSGKHVFNSEEEFELREKTRKAMIYIRKTDETLYRSLVQVVACIGYYKAAGIGHLGGTVSSAVGLIWLDPSKGSDWSVPFLAEQIVHEYIHTTLFMAEMVRGTYSDTRLVSSSMVISAIRRQKRGYDKSFHAAYVATGLVAFHVKADFPHRAAELALHLNVSVHDLETVTAKTGVLDRTGMAMLVHLKEFLRKMNVM</sequence>
<gene>
    <name evidence="2" type="ORF">PACLA_8A045277</name>
</gene>
<reference evidence="2" key="1">
    <citation type="submission" date="2020-04" db="EMBL/GenBank/DDBJ databases">
        <authorList>
            <person name="Alioto T."/>
            <person name="Alioto T."/>
            <person name="Gomez Garrido J."/>
        </authorList>
    </citation>
    <scope>NUCLEOTIDE SEQUENCE</scope>
    <source>
        <strain evidence="2">A484AB</strain>
    </source>
</reference>
<organism evidence="2 3">
    <name type="scientific">Paramuricea clavata</name>
    <name type="common">Red gorgonian</name>
    <name type="synonym">Violescent sea-whip</name>
    <dbReference type="NCBI Taxonomy" id="317549"/>
    <lineage>
        <taxon>Eukaryota</taxon>
        <taxon>Metazoa</taxon>
        <taxon>Cnidaria</taxon>
        <taxon>Anthozoa</taxon>
        <taxon>Octocorallia</taxon>
        <taxon>Malacalcyonacea</taxon>
        <taxon>Plexauridae</taxon>
        <taxon>Paramuricea</taxon>
    </lineage>
</organism>
<keyword evidence="3" id="KW-1185">Reference proteome</keyword>
<evidence type="ECO:0000313" key="3">
    <source>
        <dbReference type="Proteomes" id="UP001152795"/>
    </source>
</evidence>
<dbReference type="OrthoDB" id="6156661at2759"/>
<feature type="region of interest" description="Disordered" evidence="1">
    <location>
        <begin position="246"/>
        <end position="266"/>
    </location>
</feature>
<dbReference type="AlphaFoldDB" id="A0A6S7JZ62"/>
<dbReference type="Proteomes" id="UP001152795">
    <property type="component" value="Unassembled WGS sequence"/>
</dbReference>
<name>A0A6S7JZ62_PARCT</name>
<accession>A0A6S7JZ62</accession>
<comment type="caution">
    <text evidence="2">The sequence shown here is derived from an EMBL/GenBank/DDBJ whole genome shotgun (WGS) entry which is preliminary data.</text>
</comment>